<organism evidence="4 5">
    <name type="scientific">Neisseria sicca</name>
    <dbReference type="NCBI Taxonomy" id="490"/>
    <lineage>
        <taxon>Bacteria</taxon>
        <taxon>Pseudomonadati</taxon>
        <taxon>Pseudomonadota</taxon>
        <taxon>Betaproteobacteria</taxon>
        <taxon>Neisseriales</taxon>
        <taxon>Neisseriaceae</taxon>
        <taxon>Neisseria</taxon>
    </lineage>
</organism>
<evidence type="ECO:0000256" key="3">
    <source>
        <dbReference type="ARBA" id="ARBA00023315"/>
    </source>
</evidence>
<dbReference type="EMBL" id="JABZQQ010000100">
    <property type="protein sequence ID" value="MBF1265899.1"/>
    <property type="molecule type" value="Genomic_DNA"/>
</dbReference>
<dbReference type="Proteomes" id="UP000780345">
    <property type="component" value="Unassembled WGS sequence"/>
</dbReference>
<evidence type="ECO:0000313" key="4">
    <source>
        <dbReference type="EMBL" id="MBF1265899.1"/>
    </source>
</evidence>
<dbReference type="SUPFAM" id="SSF51161">
    <property type="entry name" value="Trimeric LpxA-like enzymes"/>
    <property type="match status" value="1"/>
</dbReference>
<dbReference type="InterPro" id="IPR051159">
    <property type="entry name" value="Hexapeptide_acetyltransf"/>
</dbReference>
<keyword evidence="2" id="KW-0677">Repeat</keyword>
<dbReference type="PANTHER" id="PTHR23416">
    <property type="entry name" value="SIALIC ACID SYNTHASE-RELATED"/>
    <property type="match status" value="1"/>
</dbReference>
<sequence length="189" mass="20603">MQNIGLMTYIYQMRDRIGMKAKVNGLILRVVSGLLPPSYCRVLGTPAKRVRVFLAKRVSPHIGTNVNIEKGAYVMPDTVIGDNSGIGVNCEICYGLTIGNDVMMGPECLFYSNNHKFNRETLKYEGYTEVNPIVIEDDVWIGRRAIIMGGVRIGKGAVIGAGAVVTKDVPPYCVAAGNPAVIKKNLLED</sequence>
<evidence type="ECO:0000313" key="5">
    <source>
        <dbReference type="Proteomes" id="UP000780345"/>
    </source>
</evidence>
<dbReference type="Pfam" id="PF00132">
    <property type="entry name" value="Hexapep"/>
    <property type="match status" value="2"/>
</dbReference>
<evidence type="ECO:0000256" key="2">
    <source>
        <dbReference type="ARBA" id="ARBA00022737"/>
    </source>
</evidence>
<keyword evidence="1" id="KW-0808">Transferase</keyword>
<dbReference type="InterPro" id="IPR011004">
    <property type="entry name" value="Trimer_LpxA-like_sf"/>
</dbReference>
<dbReference type="GO" id="GO:0016746">
    <property type="term" value="F:acyltransferase activity"/>
    <property type="evidence" value="ECO:0007669"/>
    <property type="project" value="UniProtKB-KW"/>
</dbReference>
<name>A0A930DIJ2_NEISI</name>
<comment type="caution">
    <text evidence="4">The sequence shown here is derived from an EMBL/GenBank/DDBJ whole genome shotgun (WGS) entry which is preliminary data.</text>
</comment>
<gene>
    <name evidence="4" type="ORF">HXM80_09690</name>
</gene>
<accession>A0A930DIJ2</accession>
<dbReference type="PROSITE" id="PS00101">
    <property type="entry name" value="HEXAPEP_TRANSFERASES"/>
    <property type="match status" value="1"/>
</dbReference>
<dbReference type="AlphaFoldDB" id="A0A930DIJ2"/>
<reference evidence="4" key="1">
    <citation type="submission" date="2020-04" db="EMBL/GenBank/DDBJ databases">
        <title>Deep metagenomics examines the oral microbiome during advanced dental caries in children, revealing novel taxa and co-occurrences with host molecules.</title>
        <authorList>
            <person name="Baker J.L."/>
            <person name="Morton J.T."/>
            <person name="Dinis M."/>
            <person name="Alvarez R."/>
            <person name="Tran N.C."/>
            <person name="Knight R."/>
            <person name="Edlund A."/>
        </authorList>
    </citation>
    <scope>NUCLEOTIDE SEQUENCE</scope>
    <source>
        <strain evidence="4">JCVI_32_bin.62</strain>
    </source>
</reference>
<dbReference type="CDD" id="cd04647">
    <property type="entry name" value="LbH_MAT_like"/>
    <property type="match status" value="1"/>
</dbReference>
<dbReference type="InterPro" id="IPR018357">
    <property type="entry name" value="Hexapep_transf_CS"/>
</dbReference>
<evidence type="ECO:0000256" key="1">
    <source>
        <dbReference type="ARBA" id="ARBA00022679"/>
    </source>
</evidence>
<protein>
    <submittedName>
        <fullName evidence="4">Acyltransferase</fullName>
    </submittedName>
</protein>
<proteinExistence type="predicted"/>
<keyword evidence="3 4" id="KW-0012">Acyltransferase</keyword>
<dbReference type="InterPro" id="IPR001451">
    <property type="entry name" value="Hexapep"/>
</dbReference>
<dbReference type="Gene3D" id="2.160.10.10">
    <property type="entry name" value="Hexapeptide repeat proteins"/>
    <property type="match status" value="1"/>
</dbReference>